<evidence type="ECO:0000259" key="4">
    <source>
        <dbReference type="PROSITE" id="PS50158"/>
    </source>
</evidence>
<dbReference type="InterPro" id="IPR036875">
    <property type="entry name" value="Znf_CCHC_sf"/>
</dbReference>
<dbReference type="EMBL" id="BPVZ01000133">
    <property type="protein sequence ID" value="GKV39214.1"/>
    <property type="molecule type" value="Genomic_DNA"/>
</dbReference>
<feature type="domain" description="CCHC-type" evidence="4">
    <location>
        <begin position="266"/>
        <end position="280"/>
    </location>
</feature>
<evidence type="ECO:0000313" key="7">
    <source>
        <dbReference type="Proteomes" id="UP001054252"/>
    </source>
</evidence>
<dbReference type="PANTHER" id="PTHR42648">
    <property type="entry name" value="TRANSPOSASE, PUTATIVE-RELATED"/>
    <property type="match status" value="1"/>
</dbReference>
<dbReference type="InterPro" id="IPR012337">
    <property type="entry name" value="RNaseH-like_sf"/>
</dbReference>
<dbReference type="Pfam" id="PF00665">
    <property type="entry name" value="rve"/>
    <property type="match status" value="1"/>
</dbReference>
<dbReference type="InterPro" id="IPR054722">
    <property type="entry name" value="PolX-like_BBD"/>
</dbReference>
<sequence length="821" mass="93903">MASETFVQPAIPRFDGHYDHWSMLMENFLRSKEYWDVVESGVAEPTARMSEAQKAELEALKLKDLKAKNYLFQAIDRTILETILCKDTSKQIWDSMKKKYQGTTKTKRQQLQALRSEFEILRMKEGETVTDYFSRTMAIVNKLRTHGDKTQDVTVVEKILCSMTPKYNFVVCAIEEANDLDEMSLEELESSLLVHERKLNRQEQNEQALKATVGTSSSFSNRSNRGRGRGRGRNQQTQFFEGRGRGRGRFQISYRPKSADKSKVECFQCHKYGHYQSECRANLPTNEDTGCSNHMCGDKAAFSTLDESFRDNVKFEDNSKVSVRGRGQVTIQIRGNAAQTISNVLYVPELKTNLLSIGQLQEKGYEIIIKNGVCRIQDSKLGLIAQVKMTANRMFPLHLNCASQSCFSAKTNDVAWLWHSRYGHLNFGGLKQLQQKNMVTGLPVFECPSIVCEECVISKQHRDPFPKGSSTRARRLLEIVHSDICGPINPVSNGGKRYFITFIDDFSRKTWVYFLQQKSEALMAFKSFKVFVEKEAGSQIQVLRTDCGGEYNSHEFANFCETHGIKRQLTTAYTPQQNGVCERKNRTILIMVRSLLKKSSIPKNFWPKTVNWSIHILNRSPTLTVQNMTPEEAWSGRKPGVDHFKIFGCITYAHIPDEKRKKLDDKGEKSIFLSVSNNSKAYKLYNPNTKKIIVSRDVIFDEGKFWEWDEGKAEQKIQVVFYGEIEEEKQQQPRENEQQTPGSQSIILVAPATPPTLIPEAESDDGQRPQRYLWDLVSKELCEEQGLLPPPTPYHGLSSPLGYYFLDIFHCDLSLLLPLVL</sequence>
<feature type="domain" description="Integrase catalytic" evidence="5">
    <location>
        <begin position="462"/>
        <end position="638"/>
    </location>
</feature>
<reference evidence="6 7" key="1">
    <citation type="journal article" date="2021" name="Commun. Biol.">
        <title>The genome of Shorea leprosula (Dipterocarpaceae) highlights the ecological relevance of drought in aseasonal tropical rainforests.</title>
        <authorList>
            <person name="Ng K.K.S."/>
            <person name="Kobayashi M.J."/>
            <person name="Fawcett J.A."/>
            <person name="Hatakeyama M."/>
            <person name="Paape T."/>
            <person name="Ng C.H."/>
            <person name="Ang C.C."/>
            <person name="Tnah L.H."/>
            <person name="Lee C.T."/>
            <person name="Nishiyama T."/>
            <person name="Sese J."/>
            <person name="O'Brien M.J."/>
            <person name="Copetti D."/>
            <person name="Mohd Noor M.I."/>
            <person name="Ong R.C."/>
            <person name="Putra M."/>
            <person name="Sireger I.Z."/>
            <person name="Indrioko S."/>
            <person name="Kosugi Y."/>
            <person name="Izuno A."/>
            <person name="Isagi Y."/>
            <person name="Lee S.L."/>
            <person name="Shimizu K.K."/>
        </authorList>
    </citation>
    <scope>NUCLEOTIDE SEQUENCE [LARGE SCALE GENOMIC DNA]</scope>
    <source>
        <strain evidence="6">214</strain>
    </source>
</reference>
<dbReference type="PROSITE" id="PS50994">
    <property type="entry name" value="INTEGRASE"/>
    <property type="match status" value="1"/>
</dbReference>
<dbReference type="AlphaFoldDB" id="A0AAV5LP49"/>
<accession>A0AAV5LP49</accession>
<keyword evidence="2" id="KW-0863">Zinc-finger</keyword>
<dbReference type="GO" id="GO:0015074">
    <property type="term" value="P:DNA integration"/>
    <property type="evidence" value="ECO:0007669"/>
    <property type="project" value="InterPro"/>
</dbReference>
<comment type="caution">
    <text evidence="6">The sequence shown here is derived from an EMBL/GenBank/DDBJ whole genome shotgun (WGS) entry which is preliminary data.</text>
</comment>
<dbReference type="PROSITE" id="PS50158">
    <property type="entry name" value="ZF_CCHC"/>
    <property type="match status" value="1"/>
</dbReference>
<dbReference type="Proteomes" id="UP001054252">
    <property type="component" value="Unassembled WGS sequence"/>
</dbReference>
<dbReference type="InterPro" id="IPR039537">
    <property type="entry name" value="Retrotran_Ty1/copia-like"/>
</dbReference>
<evidence type="ECO:0000256" key="1">
    <source>
        <dbReference type="ARBA" id="ARBA00022670"/>
    </source>
</evidence>
<gene>
    <name evidence="6" type="ORF">SLEP1_g47020</name>
</gene>
<feature type="region of interest" description="Disordered" evidence="3">
    <location>
        <begin position="204"/>
        <end position="235"/>
    </location>
</feature>
<dbReference type="GO" id="GO:0008270">
    <property type="term" value="F:zinc ion binding"/>
    <property type="evidence" value="ECO:0007669"/>
    <property type="project" value="UniProtKB-KW"/>
</dbReference>
<keyword evidence="2" id="KW-0479">Metal-binding</keyword>
<evidence type="ECO:0000256" key="2">
    <source>
        <dbReference type="PROSITE-ProRule" id="PRU00047"/>
    </source>
</evidence>
<dbReference type="Pfam" id="PF13976">
    <property type="entry name" value="gag_pre-integrs"/>
    <property type="match status" value="1"/>
</dbReference>
<dbReference type="Gene3D" id="3.30.420.10">
    <property type="entry name" value="Ribonuclease H-like superfamily/Ribonuclease H"/>
    <property type="match status" value="1"/>
</dbReference>
<dbReference type="InterPro" id="IPR036397">
    <property type="entry name" value="RNaseH_sf"/>
</dbReference>
<dbReference type="SUPFAM" id="SSF53098">
    <property type="entry name" value="Ribonuclease H-like"/>
    <property type="match status" value="1"/>
</dbReference>
<evidence type="ECO:0000256" key="3">
    <source>
        <dbReference type="SAM" id="MobiDB-lite"/>
    </source>
</evidence>
<proteinExistence type="predicted"/>
<dbReference type="InterPro" id="IPR025724">
    <property type="entry name" value="GAG-pre-integrase_dom"/>
</dbReference>
<evidence type="ECO:0000313" key="6">
    <source>
        <dbReference type="EMBL" id="GKV39214.1"/>
    </source>
</evidence>
<dbReference type="SUPFAM" id="SSF57756">
    <property type="entry name" value="Retrovirus zinc finger-like domains"/>
    <property type="match status" value="1"/>
</dbReference>
<evidence type="ECO:0008006" key="8">
    <source>
        <dbReference type="Google" id="ProtNLM"/>
    </source>
</evidence>
<dbReference type="InterPro" id="IPR057670">
    <property type="entry name" value="SH3_retrovirus"/>
</dbReference>
<dbReference type="Pfam" id="PF25597">
    <property type="entry name" value="SH3_retrovirus"/>
    <property type="match status" value="1"/>
</dbReference>
<keyword evidence="1" id="KW-0378">Hydrolase</keyword>
<dbReference type="InterPro" id="IPR001878">
    <property type="entry name" value="Znf_CCHC"/>
</dbReference>
<keyword evidence="1" id="KW-0645">Protease</keyword>
<name>A0AAV5LP49_9ROSI</name>
<dbReference type="InterPro" id="IPR001584">
    <property type="entry name" value="Integrase_cat-core"/>
</dbReference>
<dbReference type="GO" id="GO:0003676">
    <property type="term" value="F:nucleic acid binding"/>
    <property type="evidence" value="ECO:0007669"/>
    <property type="project" value="InterPro"/>
</dbReference>
<dbReference type="GO" id="GO:0006508">
    <property type="term" value="P:proteolysis"/>
    <property type="evidence" value="ECO:0007669"/>
    <property type="project" value="UniProtKB-KW"/>
</dbReference>
<organism evidence="6 7">
    <name type="scientific">Rubroshorea leprosula</name>
    <dbReference type="NCBI Taxonomy" id="152421"/>
    <lineage>
        <taxon>Eukaryota</taxon>
        <taxon>Viridiplantae</taxon>
        <taxon>Streptophyta</taxon>
        <taxon>Embryophyta</taxon>
        <taxon>Tracheophyta</taxon>
        <taxon>Spermatophyta</taxon>
        <taxon>Magnoliopsida</taxon>
        <taxon>eudicotyledons</taxon>
        <taxon>Gunneridae</taxon>
        <taxon>Pentapetalae</taxon>
        <taxon>rosids</taxon>
        <taxon>malvids</taxon>
        <taxon>Malvales</taxon>
        <taxon>Dipterocarpaceae</taxon>
        <taxon>Rubroshorea</taxon>
    </lineage>
</organism>
<protein>
    <recommendedName>
        <fullName evidence="8">Retrovirus-related Pol polyprotein from transposon TNT 1-94</fullName>
    </recommendedName>
</protein>
<dbReference type="GO" id="GO:0008233">
    <property type="term" value="F:peptidase activity"/>
    <property type="evidence" value="ECO:0007669"/>
    <property type="project" value="UniProtKB-KW"/>
</dbReference>
<keyword evidence="7" id="KW-1185">Reference proteome</keyword>
<feature type="compositionally biased region" description="Low complexity" evidence="3">
    <location>
        <begin position="214"/>
        <end position="223"/>
    </location>
</feature>
<dbReference type="PANTHER" id="PTHR42648:SF18">
    <property type="entry name" value="RETROTRANSPOSON, UNCLASSIFIED-LIKE PROTEIN"/>
    <property type="match status" value="1"/>
</dbReference>
<dbReference type="Pfam" id="PF14223">
    <property type="entry name" value="Retrotran_gag_2"/>
    <property type="match status" value="1"/>
</dbReference>
<dbReference type="Pfam" id="PF22936">
    <property type="entry name" value="Pol_BBD"/>
    <property type="match status" value="1"/>
</dbReference>
<keyword evidence="2" id="KW-0862">Zinc</keyword>
<evidence type="ECO:0000259" key="5">
    <source>
        <dbReference type="PROSITE" id="PS50994"/>
    </source>
</evidence>